<keyword evidence="5 6" id="KW-0067">ATP-binding</keyword>
<dbReference type="GO" id="GO:0006083">
    <property type="term" value="P:acetate metabolic process"/>
    <property type="evidence" value="ECO:0007669"/>
    <property type="project" value="TreeGrafter"/>
</dbReference>
<dbReference type="EMBL" id="BMWG01000006">
    <property type="protein sequence ID" value="GGZ32029.1"/>
    <property type="molecule type" value="Genomic_DNA"/>
</dbReference>
<evidence type="ECO:0000313" key="8">
    <source>
        <dbReference type="EMBL" id="GGZ32029.1"/>
    </source>
</evidence>
<dbReference type="PIRSF" id="PIRSF000722">
    <property type="entry name" value="Acetate_prop_kin"/>
    <property type="match status" value="1"/>
</dbReference>
<feature type="binding site" evidence="6">
    <location>
        <position position="10"/>
    </location>
    <ligand>
        <name>Mg(2+)</name>
        <dbReference type="ChEBI" id="CHEBI:18420"/>
    </ligand>
</feature>
<comment type="subcellular location">
    <subcellularLocation>
        <location evidence="6">Cytoplasm</location>
    </subcellularLocation>
</comment>
<dbReference type="CDD" id="cd24010">
    <property type="entry name" value="ASKHA_NBD_AcK_PK"/>
    <property type="match status" value="1"/>
</dbReference>
<dbReference type="PROSITE" id="PS01076">
    <property type="entry name" value="ACETATE_KINASE_2"/>
    <property type="match status" value="1"/>
</dbReference>
<keyword evidence="3 6" id="KW-0547">Nucleotide-binding</keyword>
<dbReference type="PRINTS" id="PR00471">
    <property type="entry name" value="ACETATEKNASE"/>
</dbReference>
<evidence type="ECO:0000256" key="1">
    <source>
        <dbReference type="ARBA" id="ARBA00008748"/>
    </source>
</evidence>
<feature type="site" description="Transition state stabilizer" evidence="6">
    <location>
        <position position="184"/>
    </location>
</feature>
<evidence type="ECO:0000256" key="4">
    <source>
        <dbReference type="ARBA" id="ARBA00022777"/>
    </source>
</evidence>
<dbReference type="Gene3D" id="3.30.420.40">
    <property type="match status" value="2"/>
</dbReference>
<evidence type="ECO:0000313" key="9">
    <source>
        <dbReference type="Proteomes" id="UP000630936"/>
    </source>
</evidence>
<keyword evidence="4 6" id="KW-0418">Kinase</keyword>
<comment type="pathway">
    <text evidence="6">Metabolic intermediate biosynthesis; acetyl-CoA biosynthesis; acetyl-CoA from acetate: step 1/2.</text>
</comment>
<dbReference type="EC" id="2.7.2.1" evidence="6"/>
<protein>
    <recommendedName>
        <fullName evidence="6">Acetate kinase</fullName>
        <ecNumber evidence="6">2.7.2.1</ecNumber>
    </recommendedName>
    <alternativeName>
        <fullName evidence="6">Acetokinase</fullName>
    </alternativeName>
</protein>
<keyword evidence="6" id="KW-0460">Magnesium</keyword>
<keyword evidence="6" id="KW-0479">Metal-binding</keyword>
<dbReference type="InterPro" id="IPR004372">
    <property type="entry name" value="Ac/propionate_kinase"/>
</dbReference>
<comment type="cofactor">
    <cofactor evidence="6">
        <name>Mg(2+)</name>
        <dbReference type="ChEBI" id="CHEBI:18420"/>
    </cofactor>
    <cofactor evidence="6">
        <name>Mn(2+)</name>
        <dbReference type="ChEBI" id="CHEBI:29035"/>
    </cofactor>
    <text evidence="6">Mg(2+). Can also accept Mn(2+).</text>
</comment>
<keyword evidence="6" id="KW-0963">Cytoplasm</keyword>
<proteinExistence type="inferred from homology"/>
<dbReference type="AlphaFoldDB" id="A0A918Q3J9"/>
<dbReference type="Proteomes" id="UP000630936">
    <property type="component" value="Unassembled WGS sequence"/>
</dbReference>
<evidence type="ECO:0000256" key="6">
    <source>
        <dbReference type="HAMAP-Rule" id="MF_00020"/>
    </source>
</evidence>
<dbReference type="RefSeq" id="WP_190123338.1">
    <property type="nucleotide sequence ID" value="NZ_BMWG01000006.1"/>
</dbReference>
<keyword evidence="9" id="KW-1185">Reference proteome</keyword>
<dbReference type="NCBIfam" id="TIGR00016">
    <property type="entry name" value="ackA"/>
    <property type="match status" value="1"/>
</dbReference>
<evidence type="ECO:0000256" key="3">
    <source>
        <dbReference type="ARBA" id="ARBA00022741"/>
    </source>
</evidence>
<evidence type="ECO:0000256" key="2">
    <source>
        <dbReference type="ARBA" id="ARBA00022679"/>
    </source>
</evidence>
<dbReference type="GO" id="GO:0005737">
    <property type="term" value="C:cytoplasm"/>
    <property type="evidence" value="ECO:0007669"/>
    <property type="project" value="UniProtKB-SubCell"/>
</dbReference>
<dbReference type="InterPro" id="IPR023865">
    <property type="entry name" value="Aliphatic_acid_kinase_CS"/>
</dbReference>
<feature type="binding site" evidence="6">
    <location>
        <begin position="286"/>
        <end position="288"/>
    </location>
    <ligand>
        <name>ATP</name>
        <dbReference type="ChEBI" id="CHEBI:30616"/>
    </ligand>
</feature>
<feature type="binding site" evidence="6">
    <location>
        <position position="388"/>
    </location>
    <ligand>
        <name>Mg(2+)</name>
        <dbReference type="ChEBI" id="CHEBI:18420"/>
    </ligand>
</feature>
<evidence type="ECO:0000256" key="5">
    <source>
        <dbReference type="ARBA" id="ARBA00022840"/>
    </source>
</evidence>
<evidence type="ECO:0000256" key="7">
    <source>
        <dbReference type="RuleBase" id="RU003835"/>
    </source>
</evidence>
<dbReference type="InterPro" id="IPR043129">
    <property type="entry name" value="ATPase_NBD"/>
</dbReference>
<comment type="similarity">
    <text evidence="1 6 7">Belongs to the acetokinase family.</text>
</comment>
<gene>
    <name evidence="6 8" type="primary">ackA</name>
    <name evidence="8" type="ORF">GCM10010387_27800</name>
</gene>
<feature type="binding site" evidence="6">
    <location>
        <begin position="212"/>
        <end position="216"/>
    </location>
    <ligand>
        <name>ATP</name>
        <dbReference type="ChEBI" id="CHEBI:30616"/>
    </ligand>
</feature>
<dbReference type="GO" id="GO:0008776">
    <property type="term" value="F:acetate kinase activity"/>
    <property type="evidence" value="ECO:0007669"/>
    <property type="project" value="UniProtKB-UniRule"/>
</dbReference>
<feature type="active site" description="Proton donor/acceptor" evidence="6">
    <location>
        <position position="152"/>
    </location>
</feature>
<name>A0A918Q3J9_9ACTN</name>
<feature type="binding site" evidence="6">
    <location>
        <begin position="334"/>
        <end position="338"/>
    </location>
    <ligand>
        <name>ATP</name>
        <dbReference type="ChEBI" id="CHEBI:30616"/>
    </ligand>
</feature>
<sequence>MTATRVLVLNSGSSSVKYQLLDMRGGARLAVGLVERIGEETSRLVHTPLLGDAGGKRERTAPIADHAAALKAVAEELAADGLGLDSPRLAAIGHRVVHGGLRFTEPTVIDEEVLAEVERLVPLAPLHNPANITGIRTAQALRPDLPQVAVFDTAFHTTMPESAARYAIDTETADRHLIRRYGFHGTSHAYVARETARLLGKDPEDVNVIVLHLGNGASASAVAGGRCVDTSMGLTPLEGLVMGTRSGDIDPAVTFHLMRVAGMSTDDIDVLLNKKSGLVGLCGDNDMREIRRRIDAGDERAQLAFDIYIHRLKKYIGAYYAVLGRVDAIAFTAGVGENAAPVREAAVSGLEELGLALDSGLNAERSDGARLVSTPYARVAVAVVPTDEELEIARQTFALVSENALG</sequence>
<dbReference type="HAMAP" id="MF_00020">
    <property type="entry name" value="Acetate_kinase"/>
    <property type="match status" value="1"/>
</dbReference>
<comment type="subunit">
    <text evidence="6">Homodimer.</text>
</comment>
<dbReference type="GO" id="GO:0005524">
    <property type="term" value="F:ATP binding"/>
    <property type="evidence" value="ECO:0007669"/>
    <property type="project" value="UniProtKB-KW"/>
</dbReference>
<dbReference type="SUPFAM" id="SSF53067">
    <property type="entry name" value="Actin-like ATPase domain"/>
    <property type="match status" value="2"/>
</dbReference>
<reference evidence="8" key="1">
    <citation type="journal article" date="2014" name="Int. J. Syst. Evol. Microbiol.">
        <title>Complete genome sequence of Corynebacterium casei LMG S-19264T (=DSM 44701T), isolated from a smear-ripened cheese.</title>
        <authorList>
            <consortium name="US DOE Joint Genome Institute (JGI-PGF)"/>
            <person name="Walter F."/>
            <person name="Albersmeier A."/>
            <person name="Kalinowski J."/>
            <person name="Ruckert C."/>
        </authorList>
    </citation>
    <scope>NUCLEOTIDE SEQUENCE</scope>
    <source>
        <strain evidence="8">JCM 4988</strain>
    </source>
</reference>
<dbReference type="Pfam" id="PF00871">
    <property type="entry name" value="Acetate_kinase"/>
    <property type="match status" value="1"/>
</dbReference>
<comment type="function">
    <text evidence="6">Catalyzes the formation of acetyl phosphate from acetate and ATP. Can also catalyze the reverse reaction.</text>
</comment>
<dbReference type="PROSITE" id="PS01075">
    <property type="entry name" value="ACETATE_KINASE_1"/>
    <property type="match status" value="1"/>
</dbReference>
<feature type="binding site" evidence="6">
    <location>
        <position position="95"/>
    </location>
    <ligand>
        <name>substrate</name>
    </ligand>
</feature>
<keyword evidence="2 6" id="KW-0808">Transferase</keyword>
<dbReference type="PANTHER" id="PTHR21060:SF15">
    <property type="entry name" value="ACETATE KINASE-RELATED"/>
    <property type="match status" value="1"/>
</dbReference>
<feature type="binding site" evidence="6">
    <location>
        <position position="17"/>
    </location>
    <ligand>
        <name>ATP</name>
        <dbReference type="ChEBI" id="CHEBI:30616"/>
    </ligand>
</feature>
<accession>A0A918Q3J9</accession>
<comment type="catalytic activity">
    <reaction evidence="6">
        <text>acetate + ATP = acetyl phosphate + ADP</text>
        <dbReference type="Rhea" id="RHEA:11352"/>
        <dbReference type="ChEBI" id="CHEBI:22191"/>
        <dbReference type="ChEBI" id="CHEBI:30089"/>
        <dbReference type="ChEBI" id="CHEBI:30616"/>
        <dbReference type="ChEBI" id="CHEBI:456216"/>
        <dbReference type="EC" id="2.7.2.1"/>
    </reaction>
</comment>
<dbReference type="PANTHER" id="PTHR21060">
    <property type="entry name" value="ACETATE KINASE"/>
    <property type="match status" value="1"/>
</dbReference>
<dbReference type="InterPro" id="IPR000890">
    <property type="entry name" value="Aliphatic_acid_kin_short-chain"/>
</dbReference>
<organism evidence="8 9">
    <name type="scientific">Streptomyces inusitatus</name>
    <dbReference type="NCBI Taxonomy" id="68221"/>
    <lineage>
        <taxon>Bacteria</taxon>
        <taxon>Bacillati</taxon>
        <taxon>Actinomycetota</taxon>
        <taxon>Actinomycetes</taxon>
        <taxon>Kitasatosporales</taxon>
        <taxon>Streptomycetaceae</taxon>
        <taxon>Streptomyces</taxon>
    </lineage>
</organism>
<dbReference type="GO" id="GO:0006085">
    <property type="term" value="P:acetyl-CoA biosynthetic process"/>
    <property type="evidence" value="ECO:0007669"/>
    <property type="project" value="UniProtKB-UniRule"/>
</dbReference>
<dbReference type="GO" id="GO:0000287">
    <property type="term" value="F:magnesium ion binding"/>
    <property type="evidence" value="ECO:0007669"/>
    <property type="project" value="UniProtKB-UniRule"/>
</dbReference>
<comment type="caution">
    <text evidence="8">The sequence shown here is derived from an EMBL/GenBank/DDBJ whole genome shotgun (WGS) entry which is preliminary data.</text>
</comment>
<feature type="site" description="Transition state stabilizer" evidence="6">
    <location>
        <position position="245"/>
    </location>
</feature>
<reference evidence="8" key="2">
    <citation type="submission" date="2020-09" db="EMBL/GenBank/DDBJ databases">
        <authorList>
            <person name="Sun Q."/>
            <person name="Ohkuma M."/>
        </authorList>
    </citation>
    <scope>NUCLEOTIDE SEQUENCE</scope>
    <source>
        <strain evidence="8">JCM 4988</strain>
    </source>
</reference>